<sequence>MLTEINAYMHLKKYISFNELADLDMSIFYFKKRPFVVMDLFNEKIYFNECGLEWLRTEKQVELPVQWIRSKYLPTKNWVGLVVDSKKDDLIKQLIDEFYLATYNMLLRN</sequence>
<dbReference type="EMBL" id="RAPY01000001">
    <property type="protein sequence ID" value="RKE57339.1"/>
    <property type="molecule type" value="Genomic_DNA"/>
</dbReference>
<protein>
    <recommendedName>
        <fullName evidence="3">YjbR protein</fullName>
    </recommendedName>
</protein>
<evidence type="ECO:0000313" key="2">
    <source>
        <dbReference type="Proteomes" id="UP000286246"/>
    </source>
</evidence>
<dbReference type="OrthoDB" id="710181at2"/>
<organism evidence="1 2">
    <name type="scientific">Sphingobacterium detergens</name>
    <dbReference type="NCBI Taxonomy" id="1145106"/>
    <lineage>
        <taxon>Bacteria</taxon>
        <taxon>Pseudomonadati</taxon>
        <taxon>Bacteroidota</taxon>
        <taxon>Sphingobacteriia</taxon>
        <taxon>Sphingobacteriales</taxon>
        <taxon>Sphingobacteriaceae</taxon>
        <taxon>Sphingobacterium</taxon>
    </lineage>
</organism>
<accession>A0A420BKU1</accession>
<dbReference type="Proteomes" id="UP000286246">
    <property type="component" value="Unassembled WGS sequence"/>
</dbReference>
<proteinExistence type="predicted"/>
<name>A0A420BKU1_SPHD1</name>
<reference evidence="1 2" key="1">
    <citation type="submission" date="2018-09" db="EMBL/GenBank/DDBJ databases">
        <title>Genomic Encyclopedia of Type Strains, Phase III (KMG-III): the genomes of soil and plant-associated and newly described type strains.</title>
        <authorList>
            <person name="Whitman W."/>
        </authorList>
    </citation>
    <scope>NUCLEOTIDE SEQUENCE [LARGE SCALE GENOMIC DNA]</scope>
    <source>
        <strain evidence="1 2">CECT 7938</strain>
    </source>
</reference>
<evidence type="ECO:0000313" key="1">
    <source>
        <dbReference type="EMBL" id="RKE57339.1"/>
    </source>
</evidence>
<dbReference type="RefSeq" id="WP_120258905.1">
    <property type="nucleotide sequence ID" value="NZ_RAPY01000001.1"/>
</dbReference>
<gene>
    <name evidence="1" type="ORF">DFQ12_2226</name>
</gene>
<dbReference type="AlphaFoldDB" id="A0A420BKU1"/>
<evidence type="ECO:0008006" key="3">
    <source>
        <dbReference type="Google" id="ProtNLM"/>
    </source>
</evidence>
<comment type="caution">
    <text evidence="1">The sequence shown here is derived from an EMBL/GenBank/DDBJ whole genome shotgun (WGS) entry which is preliminary data.</text>
</comment>
<keyword evidence="2" id="KW-1185">Reference proteome</keyword>